<feature type="region of interest" description="Disordered" evidence="1">
    <location>
        <begin position="75"/>
        <end position="103"/>
    </location>
</feature>
<keyword evidence="2" id="KW-0812">Transmembrane</keyword>
<keyword evidence="2" id="KW-0472">Membrane</keyword>
<dbReference type="EMBL" id="CP090172">
    <property type="protein sequence ID" value="UJO22953.1"/>
    <property type="molecule type" value="Genomic_DNA"/>
</dbReference>
<dbReference type="AlphaFoldDB" id="A0A9Q8PI95"/>
<dbReference type="GeneID" id="71992283"/>
<feature type="region of interest" description="Disordered" evidence="1">
    <location>
        <begin position="1"/>
        <end position="63"/>
    </location>
</feature>
<dbReference type="RefSeq" id="XP_047767319.1">
    <property type="nucleotide sequence ID" value="XM_047911553.1"/>
</dbReference>
<gene>
    <name evidence="3" type="ORF">CLAFUR5_12405</name>
</gene>
<organism evidence="3 4">
    <name type="scientific">Passalora fulva</name>
    <name type="common">Tomato leaf mold</name>
    <name type="synonym">Cladosporium fulvum</name>
    <dbReference type="NCBI Taxonomy" id="5499"/>
    <lineage>
        <taxon>Eukaryota</taxon>
        <taxon>Fungi</taxon>
        <taxon>Dikarya</taxon>
        <taxon>Ascomycota</taxon>
        <taxon>Pezizomycotina</taxon>
        <taxon>Dothideomycetes</taxon>
        <taxon>Dothideomycetidae</taxon>
        <taxon>Mycosphaerellales</taxon>
        <taxon>Mycosphaerellaceae</taxon>
        <taxon>Fulvia</taxon>
    </lineage>
</organism>
<keyword evidence="4" id="KW-1185">Reference proteome</keyword>
<name>A0A9Q8PI95_PASFU</name>
<reference evidence="3" key="2">
    <citation type="journal article" date="2022" name="Microb. Genom.">
        <title>A chromosome-scale genome assembly of the tomato pathogen Cladosporium fulvum reveals a compartmentalized genome architecture and the presence of a dispensable chromosome.</title>
        <authorList>
            <person name="Zaccaron A.Z."/>
            <person name="Chen L.H."/>
            <person name="Samaras A."/>
            <person name="Stergiopoulos I."/>
        </authorList>
    </citation>
    <scope>NUCLEOTIDE SEQUENCE</scope>
    <source>
        <strain evidence="3">Race5_Kim</strain>
    </source>
</reference>
<dbReference type="OMA" id="KRGCAFF"/>
<evidence type="ECO:0000313" key="4">
    <source>
        <dbReference type="Proteomes" id="UP000756132"/>
    </source>
</evidence>
<feature type="transmembrane region" description="Helical" evidence="2">
    <location>
        <begin position="164"/>
        <end position="185"/>
    </location>
</feature>
<keyword evidence="2" id="KW-1133">Transmembrane helix</keyword>
<protein>
    <submittedName>
        <fullName evidence="3">Uncharacterized protein</fullName>
    </submittedName>
</protein>
<dbReference type="KEGG" id="ffu:CLAFUR5_12405"/>
<dbReference type="Proteomes" id="UP000756132">
    <property type="component" value="Chromosome 10"/>
</dbReference>
<reference evidence="3" key="1">
    <citation type="submission" date="2021-12" db="EMBL/GenBank/DDBJ databases">
        <authorList>
            <person name="Zaccaron A."/>
            <person name="Stergiopoulos I."/>
        </authorList>
    </citation>
    <scope>NUCLEOTIDE SEQUENCE</scope>
    <source>
        <strain evidence="3">Race5_Kim</strain>
    </source>
</reference>
<sequence length="201" mass="21706">MASNTTFGATIVPTERNASQGRLLPVADSPALTPAVSRDGSQLSDYDNRPIPPHSPFYQHPPASHEVVAHTRSNSGKLDTTGFEKDVEHGNATPLAPSSEEHPFGKNVAIVDNKECEMWPSKQTLKQKYQQAKKQRREQKGGVFAPLANRWAKLSKKQKLSTKLVIALFLVGVAVAIGVGISVAVKGSYYVTDGSSKDIGQ</sequence>
<accession>A0A9Q8PI95</accession>
<proteinExistence type="predicted"/>
<evidence type="ECO:0000313" key="3">
    <source>
        <dbReference type="EMBL" id="UJO22953.1"/>
    </source>
</evidence>
<evidence type="ECO:0000256" key="1">
    <source>
        <dbReference type="SAM" id="MobiDB-lite"/>
    </source>
</evidence>
<dbReference type="OrthoDB" id="5387214at2759"/>
<evidence type="ECO:0000256" key="2">
    <source>
        <dbReference type="SAM" id="Phobius"/>
    </source>
</evidence>